<accession>A0A4P9X8I5</accession>
<proteinExistence type="inferred from homology"/>
<feature type="transmembrane region" description="Helical" evidence="10">
    <location>
        <begin position="223"/>
        <end position="243"/>
    </location>
</feature>
<feature type="transmembrane region" description="Helical" evidence="10">
    <location>
        <begin position="20"/>
        <end position="40"/>
    </location>
</feature>
<keyword evidence="5 10" id="KW-0472">Membrane</keyword>
<dbReference type="STRING" id="1555241.A0A4P9X8I5"/>
<feature type="region of interest" description="Disordered" evidence="11">
    <location>
        <begin position="82"/>
        <end position="103"/>
    </location>
</feature>
<evidence type="ECO:0000256" key="1">
    <source>
        <dbReference type="ARBA" id="ARBA00004141"/>
    </source>
</evidence>
<dbReference type="PANTHER" id="PTHR12246">
    <property type="entry name" value="PALMITOYLTRANSFERASE ZDHHC16"/>
    <property type="match status" value="1"/>
</dbReference>
<dbReference type="EC" id="2.3.1.225" evidence="10"/>
<dbReference type="AlphaFoldDB" id="A0A4P9X8I5"/>
<protein>
    <recommendedName>
        <fullName evidence="10">Palmitoyltransferase</fullName>
        <ecNumber evidence="10">2.3.1.225</ecNumber>
    </recommendedName>
</protein>
<dbReference type="EMBL" id="ML014166">
    <property type="protein sequence ID" value="RKP01603.1"/>
    <property type="molecule type" value="Genomic_DNA"/>
</dbReference>
<evidence type="ECO:0000256" key="6">
    <source>
        <dbReference type="ARBA" id="ARBA00023139"/>
    </source>
</evidence>
<dbReference type="GO" id="GO:0019706">
    <property type="term" value="F:protein-cysteine S-palmitoyltransferase activity"/>
    <property type="evidence" value="ECO:0007669"/>
    <property type="project" value="UniProtKB-EC"/>
</dbReference>
<feature type="transmembrane region" description="Helical" evidence="10">
    <location>
        <begin position="46"/>
        <end position="71"/>
    </location>
</feature>
<comment type="similarity">
    <text evidence="10">Belongs to the DHHC palmitoyltransferase family.</text>
</comment>
<evidence type="ECO:0000256" key="2">
    <source>
        <dbReference type="ARBA" id="ARBA00022679"/>
    </source>
</evidence>
<keyword evidence="2 10" id="KW-0808">Transferase</keyword>
<keyword evidence="8 10" id="KW-0012">Acyltransferase</keyword>
<evidence type="ECO:0000256" key="10">
    <source>
        <dbReference type="RuleBase" id="RU079119"/>
    </source>
</evidence>
<dbReference type="InterPro" id="IPR001594">
    <property type="entry name" value="Palmitoyltrfase_DHHC"/>
</dbReference>
<feature type="domain" description="Palmitoyltransferase DHHC" evidence="12">
    <location>
        <begin position="130"/>
        <end position="261"/>
    </location>
</feature>
<dbReference type="OrthoDB" id="9909019at2759"/>
<evidence type="ECO:0000256" key="8">
    <source>
        <dbReference type="ARBA" id="ARBA00023315"/>
    </source>
</evidence>
<gene>
    <name evidence="13" type="ORF">CXG81DRAFT_18603</name>
</gene>
<dbReference type="InterPro" id="IPR039859">
    <property type="entry name" value="PFA4/ZDH16/20/ERF2-like"/>
</dbReference>
<evidence type="ECO:0000256" key="9">
    <source>
        <dbReference type="ARBA" id="ARBA00048048"/>
    </source>
</evidence>
<sequence length="339" mass="36565">MAHARRMPGTWPTSRIPALVGGYIVWQVVVNHVLLVPSAFFDPFHVWWSVPPLVVIETGIVVLLANYYVVVTRDPGYVPLRGSPATPLSQEPEEEAHEAEEGVRDDPIALTPFVSPVVLRPPSPAFGRTARWCGSCQQPKPVRAHHCRRCGRCVHRMDHHCLWTGGCVGAANLRAFLRVLGWGAMLAWLAAAVSLVRLVRTVWALLAMADEAGRAQATPRVRLGLLALNVVGDVPIGAMLAFLGAGTLWHAMHDTTTIEQLALADAARVAAKAAGPSCGRASPSPPSRRSTSPPAPMSCWRAVLQDASYASPYDRDAPRANLEAVLGPGGWWHWVVGVG</sequence>
<dbReference type="Pfam" id="PF01529">
    <property type="entry name" value="DHHC"/>
    <property type="match status" value="1"/>
</dbReference>
<feature type="transmembrane region" description="Helical" evidence="10">
    <location>
        <begin position="179"/>
        <end position="203"/>
    </location>
</feature>
<evidence type="ECO:0000256" key="5">
    <source>
        <dbReference type="ARBA" id="ARBA00023136"/>
    </source>
</evidence>
<evidence type="ECO:0000313" key="14">
    <source>
        <dbReference type="Proteomes" id="UP000274922"/>
    </source>
</evidence>
<evidence type="ECO:0000256" key="3">
    <source>
        <dbReference type="ARBA" id="ARBA00022692"/>
    </source>
</evidence>
<keyword evidence="14" id="KW-1185">Reference proteome</keyword>
<keyword evidence="4 10" id="KW-1133">Transmembrane helix</keyword>
<evidence type="ECO:0000259" key="12">
    <source>
        <dbReference type="Pfam" id="PF01529"/>
    </source>
</evidence>
<feature type="region of interest" description="Disordered" evidence="11">
    <location>
        <begin position="275"/>
        <end position="296"/>
    </location>
</feature>
<comment type="catalytic activity">
    <reaction evidence="9 10">
        <text>L-cysteinyl-[protein] + hexadecanoyl-CoA = S-hexadecanoyl-L-cysteinyl-[protein] + CoA</text>
        <dbReference type="Rhea" id="RHEA:36683"/>
        <dbReference type="Rhea" id="RHEA-COMP:10131"/>
        <dbReference type="Rhea" id="RHEA-COMP:11032"/>
        <dbReference type="ChEBI" id="CHEBI:29950"/>
        <dbReference type="ChEBI" id="CHEBI:57287"/>
        <dbReference type="ChEBI" id="CHEBI:57379"/>
        <dbReference type="ChEBI" id="CHEBI:74151"/>
        <dbReference type="EC" id="2.3.1.225"/>
    </reaction>
</comment>
<comment type="domain">
    <text evidence="10">The DHHC domain is required for palmitoyltransferase activity.</text>
</comment>
<evidence type="ECO:0000256" key="11">
    <source>
        <dbReference type="SAM" id="MobiDB-lite"/>
    </source>
</evidence>
<evidence type="ECO:0000313" key="13">
    <source>
        <dbReference type="EMBL" id="RKP01603.1"/>
    </source>
</evidence>
<keyword evidence="6" id="KW-0564">Palmitate</keyword>
<dbReference type="Proteomes" id="UP000274922">
    <property type="component" value="Unassembled WGS sequence"/>
</dbReference>
<keyword evidence="7" id="KW-0449">Lipoprotein</keyword>
<comment type="subcellular location">
    <subcellularLocation>
        <location evidence="1">Membrane</location>
        <topology evidence="1">Multi-pass membrane protein</topology>
    </subcellularLocation>
</comment>
<keyword evidence="3 10" id="KW-0812">Transmembrane</keyword>
<evidence type="ECO:0000256" key="4">
    <source>
        <dbReference type="ARBA" id="ARBA00022989"/>
    </source>
</evidence>
<dbReference type="GO" id="GO:0016020">
    <property type="term" value="C:membrane"/>
    <property type="evidence" value="ECO:0007669"/>
    <property type="project" value="UniProtKB-SubCell"/>
</dbReference>
<dbReference type="PROSITE" id="PS50216">
    <property type="entry name" value="DHHC"/>
    <property type="match status" value="1"/>
</dbReference>
<evidence type="ECO:0000256" key="7">
    <source>
        <dbReference type="ARBA" id="ARBA00023288"/>
    </source>
</evidence>
<organism evidence="13 14">
    <name type="scientific">Caulochytrium protostelioides</name>
    <dbReference type="NCBI Taxonomy" id="1555241"/>
    <lineage>
        <taxon>Eukaryota</taxon>
        <taxon>Fungi</taxon>
        <taxon>Fungi incertae sedis</taxon>
        <taxon>Chytridiomycota</taxon>
        <taxon>Chytridiomycota incertae sedis</taxon>
        <taxon>Chytridiomycetes</taxon>
        <taxon>Caulochytriales</taxon>
        <taxon>Caulochytriaceae</taxon>
        <taxon>Caulochytrium</taxon>
    </lineage>
</organism>
<reference evidence="14" key="1">
    <citation type="journal article" date="2018" name="Nat. Microbiol.">
        <title>Leveraging single-cell genomics to expand the fungal tree of life.</title>
        <authorList>
            <person name="Ahrendt S.R."/>
            <person name="Quandt C.A."/>
            <person name="Ciobanu D."/>
            <person name="Clum A."/>
            <person name="Salamov A."/>
            <person name="Andreopoulos B."/>
            <person name="Cheng J.F."/>
            <person name="Woyke T."/>
            <person name="Pelin A."/>
            <person name="Henrissat B."/>
            <person name="Reynolds N.K."/>
            <person name="Benny G.L."/>
            <person name="Smith M.E."/>
            <person name="James T.Y."/>
            <person name="Grigoriev I.V."/>
        </authorList>
    </citation>
    <scope>NUCLEOTIDE SEQUENCE [LARGE SCALE GENOMIC DNA]</scope>
    <source>
        <strain evidence="14">ATCC 52028</strain>
    </source>
</reference>
<name>A0A4P9X8I5_9FUNG</name>
<feature type="compositionally biased region" description="Low complexity" evidence="11">
    <location>
        <begin position="275"/>
        <end position="292"/>
    </location>
</feature>